<evidence type="ECO:0000313" key="8">
    <source>
        <dbReference type="EMBL" id="HIR54380.1"/>
    </source>
</evidence>
<reference evidence="8" key="1">
    <citation type="submission" date="2020-10" db="EMBL/GenBank/DDBJ databases">
        <authorList>
            <person name="Gilroy R."/>
        </authorList>
    </citation>
    <scope>NUCLEOTIDE SEQUENCE</scope>
    <source>
        <strain evidence="8">ChiGjej3B3-7149</strain>
    </source>
</reference>
<dbReference type="Gene3D" id="3.30.70.20">
    <property type="match status" value="1"/>
</dbReference>
<proteinExistence type="predicted"/>
<dbReference type="InterPro" id="IPR017900">
    <property type="entry name" value="4Fe4S_Fe_S_CS"/>
</dbReference>
<dbReference type="GO" id="GO:0051539">
    <property type="term" value="F:4 iron, 4 sulfur cluster binding"/>
    <property type="evidence" value="ECO:0007669"/>
    <property type="project" value="UniProtKB-KW"/>
</dbReference>
<comment type="caution">
    <text evidence="8">The sequence shown here is derived from an EMBL/GenBank/DDBJ whole genome shotgun (WGS) entry which is preliminary data.</text>
</comment>
<evidence type="ECO:0000313" key="9">
    <source>
        <dbReference type="Proteomes" id="UP000824238"/>
    </source>
</evidence>
<dbReference type="InterPro" id="IPR007160">
    <property type="entry name" value="DUF362"/>
</dbReference>
<dbReference type="PROSITE" id="PS00198">
    <property type="entry name" value="4FE4S_FER_1"/>
    <property type="match status" value="2"/>
</dbReference>
<evidence type="ECO:0000256" key="6">
    <source>
        <dbReference type="ARBA" id="ARBA00023014"/>
    </source>
</evidence>
<evidence type="ECO:0000259" key="7">
    <source>
        <dbReference type="PROSITE" id="PS51379"/>
    </source>
</evidence>
<evidence type="ECO:0000256" key="4">
    <source>
        <dbReference type="ARBA" id="ARBA00022723"/>
    </source>
</evidence>
<dbReference type="InterPro" id="IPR050157">
    <property type="entry name" value="PSI_iron-sulfur_center"/>
</dbReference>
<dbReference type="Pfam" id="PF04015">
    <property type="entry name" value="DUF362"/>
    <property type="match status" value="1"/>
</dbReference>
<dbReference type="InterPro" id="IPR017896">
    <property type="entry name" value="4Fe4S_Fe-S-bd"/>
</dbReference>
<accession>A0A9D1DK71</accession>
<gene>
    <name evidence="8" type="ORF">IAD36_02105</name>
</gene>
<dbReference type="Pfam" id="PF13237">
    <property type="entry name" value="Fer4_10"/>
    <property type="match status" value="1"/>
</dbReference>
<dbReference type="PANTHER" id="PTHR24960">
    <property type="entry name" value="PHOTOSYSTEM I IRON-SULFUR CENTER-RELATED"/>
    <property type="match status" value="1"/>
</dbReference>
<name>A0A9D1DK71_9FIRM</name>
<dbReference type="GO" id="GO:0046872">
    <property type="term" value="F:metal ion binding"/>
    <property type="evidence" value="ECO:0007669"/>
    <property type="project" value="UniProtKB-KW"/>
</dbReference>
<dbReference type="SUPFAM" id="SSF54862">
    <property type="entry name" value="4Fe-4S ferredoxins"/>
    <property type="match status" value="1"/>
</dbReference>
<protein>
    <recommendedName>
        <fullName evidence="2">Ferredoxin</fullName>
    </recommendedName>
</protein>
<sequence length="378" mass="39771">MCVNVSIVPCPDYAPETARAALLAALEPLGGLGWVEPGMKIAVKANLVARMKPETAAATHPVLVTELCRLLTERGAAVTVGDSPGGPFTAAWVGGIYSGTGMHAVEAAGARLNSDYSVREVAFPEGGTVKSFPCTAWLLEADAIIDFAKLKTHAMAGMTCAVKNFFGVIPGTRKPEFHYMHPRTEDFCDMLCDLAACIKPRLTLVDAVLCMEGNGPTQGKPRHMGALLAADTPFNADLVCAGLIGFEPAALPTVAAAIRRGLCPASASELKISGDPAAFALPDFEKLPAPADITFKKTFPFVNAFLRRNFGTGPKVDAGKCVGCGKCAEVCPAGAAALRKGKAHINSRICIRCFCCQEFCPKGAVSVHRPLLARLLSR</sequence>
<evidence type="ECO:0000256" key="3">
    <source>
        <dbReference type="ARBA" id="ARBA00022485"/>
    </source>
</evidence>
<keyword evidence="5" id="KW-0408">Iron</keyword>
<dbReference type="AlphaFoldDB" id="A0A9D1DK71"/>
<dbReference type="PROSITE" id="PS51379">
    <property type="entry name" value="4FE4S_FER_2"/>
    <property type="match status" value="2"/>
</dbReference>
<comment type="function">
    <text evidence="1">Ferredoxins are iron-sulfur proteins that transfer electrons in a wide variety of metabolic reactions.</text>
</comment>
<dbReference type="PANTHER" id="PTHR24960:SF76">
    <property type="entry name" value="4FE-4S FERREDOXIN-TYPE DOMAIN-CONTAINING PROTEIN"/>
    <property type="match status" value="1"/>
</dbReference>
<feature type="domain" description="4Fe-4S ferredoxin-type" evidence="7">
    <location>
        <begin position="312"/>
        <end position="341"/>
    </location>
</feature>
<keyword evidence="6" id="KW-0411">Iron-sulfur</keyword>
<feature type="domain" description="4Fe-4S ferredoxin-type" evidence="7">
    <location>
        <begin position="342"/>
        <end position="370"/>
    </location>
</feature>
<dbReference type="Proteomes" id="UP000824238">
    <property type="component" value="Unassembled WGS sequence"/>
</dbReference>
<evidence type="ECO:0000256" key="2">
    <source>
        <dbReference type="ARBA" id="ARBA00013529"/>
    </source>
</evidence>
<evidence type="ECO:0000256" key="5">
    <source>
        <dbReference type="ARBA" id="ARBA00023004"/>
    </source>
</evidence>
<organism evidence="8 9">
    <name type="scientific">Candidatus Scatomorpha intestinigallinarum</name>
    <dbReference type="NCBI Taxonomy" id="2840923"/>
    <lineage>
        <taxon>Bacteria</taxon>
        <taxon>Bacillati</taxon>
        <taxon>Bacillota</taxon>
        <taxon>Clostridia</taxon>
        <taxon>Eubacteriales</taxon>
        <taxon>Candidatus Scatomorpha</taxon>
    </lineage>
</organism>
<evidence type="ECO:0000256" key="1">
    <source>
        <dbReference type="ARBA" id="ARBA00003532"/>
    </source>
</evidence>
<reference evidence="8" key="2">
    <citation type="journal article" date="2021" name="PeerJ">
        <title>Extensive microbial diversity within the chicken gut microbiome revealed by metagenomics and culture.</title>
        <authorList>
            <person name="Gilroy R."/>
            <person name="Ravi A."/>
            <person name="Getino M."/>
            <person name="Pursley I."/>
            <person name="Horton D.L."/>
            <person name="Alikhan N.F."/>
            <person name="Baker D."/>
            <person name="Gharbi K."/>
            <person name="Hall N."/>
            <person name="Watson M."/>
            <person name="Adriaenssens E.M."/>
            <person name="Foster-Nyarko E."/>
            <person name="Jarju S."/>
            <person name="Secka A."/>
            <person name="Antonio M."/>
            <person name="Oren A."/>
            <person name="Chaudhuri R.R."/>
            <person name="La Ragione R."/>
            <person name="Hildebrand F."/>
            <person name="Pallen M.J."/>
        </authorList>
    </citation>
    <scope>NUCLEOTIDE SEQUENCE</scope>
    <source>
        <strain evidence="8">ChiGjej3B3-7149</strain>
    </source>
</reference>
<keyword evidence="4" id="KW-0479">Metal-binding</keyword>
<keyword evidence="3" id="KW-0004">4Fe-4S</keyword>
<dbReference type="EMBL" id="DVHH01000057">
    <property type="protein sequence ID" value="HIR54380.1"/>
    <property type="molecule type" value="Genomic_DNA"/>
</dbReference>